<sequence length="96" mass="10636">MTVHNCAVETSRLAAPATIAARLTAAANNFYRNWKNRRDFYRLGELSDAELADIGLTRSDLHVAMSGPFGNDPTMRLRELASERIDSIEDAARKIG</sequence>
<dbReference type="AlphaFoldDB" id="A0A1V8RPY9"/>
<name>A0A1V8RPY9_9HYPH</name>
<evidence type="ECO:0000313" key="3">
    <source>
        <dbReference type="Proteomes" id="UP000191905"/>
    </source>
</evidence>
<accession>A0A1V8RPY9</accession>
<dbReference type="STRING" id="1873176.BFN67_19135"/>
<reference evidence="2 3" key="1">
    <citation type="journal article" date="2016" name="Int. J. Syst. Evol. Microbiol.">
        <title>Pseudaminobacter manganicus sp. nov., isolated from sludge of a manganese mine.</title>
        <authorList>
            <person name="Li J."/>
            <person name="Huang J."/>
            <person name="Liao S."/>
            <person name="Wang G."/>
        </authorList>
    </citation>
    <scope>NUCLEOTIDE SEQUENCE [LARGE SCALE GENOMIC DNA]</scope>
    <source>
        <strain evidence="2 3">JH-7</strain>
    </source>
</reference>
<dbReference type="Pfam" id="PF06568">
    <property type="entry name" value="YjiS-like"/>
    <property type="match status" value="1"/>
</dbReference>
<dbReference type="Proteomes" id="UP000191905">
    <property type="component" value="Unassembled WGS sequence"/>
</dbReference>
<dbReference type="InterPro" id="IPR009506">
    <property type="entry name" value="YjiS-like"/>
</dbReference>
<dbReference type="OrthoDB" id="7861975at2"/>
<evidence type="ECO:0000313" key="2">
    <source>
        <dbReference type="EMBL" id="OQM75271.1"/>
    </source>
</evidence>
<organism evidence="2 3">
    <name type="scientific">Manganibacter manganicus</name>
    <dbReference type="NCBI Taxonomy" id="1873176"/>
    <lineage>
        <taxon>Bacteria</taxon>
        <taxon>Pseudomonadati</taxon>
        <taxon>Pseudomonadota</taxon>
        <taxon>Alphaproteobacteria</taxon>
        <taxon>Hyphomicrobiales</taxon>
        <taxon>Phyllobacteriaceae</taxon>
        <taxon>Manganibacter</taxon>
    </lineage>
</organism>
<protein>
    <recommendedName>
        <fullName evidence="1">YjiS-like domain-containing protein</fullName>
    </recommendedName>
</protein>
<feature type="domain" description="YjiS-like" evidence="1">
    <location>
        <begin position="32"/>
        <end position="62"/>
    </location>
</feature>
<proteinExistence type="predicted"/>
<keyword evidence="3" id="KW-1185">Reference proteome</keyword>
<evidence type="ECO:0000259" key="1">
    <source>
        <dbReference type="Pfam" id="PF06568"/>
    </source>
</evidence>
<dbReference type="EMBL" id="MDET01000018">
    <property type="protein sequence ID" value="OQM75271.1"/>
    <property type="molecule type" value="Genomic_DNA"/>
</dbReference>
<comment type="caution">
    <text evidence="2">The sequence shown here is derived from an EMBL/GenBank/DDBJ whole genome shotgun (WGS) entry which is preliminary data.</text>
</comment>
<dbReference type="RefSeq" id="WP_080919954.1">
    <property type="nucleotide sequence ID" value="NZ_MDET01000018.1"/>
</dbReference>
<gene>
    <name evidence="2" type="ORF">BFN67_19135</name>
</gene>